<organism evidence="1 2">
    <name type="scientific">Elysia crispata</name>
    <name type="common">lettuce slug</name>
    <dbReference type="NCBI Taxonomy" id="231223"/>
    <lineage>
        <taxon>Eukaryota</taxon>
        <taxon>Metazoa</taxon>
        <taxon>Spiralia</taxon>
        <taxon>Lophotrochozoa</taxon>
        <taxon>Mollusca</taxon>
        <taxon>Gastropoda</taxon>
        <taxon>Heterobranchia</taxon>
        <taxon>Euthyneura</taxon>
        <taxon>Panpulmonata</taxon>
        <taxon>Sacoglossa</taxon>
        <taxon>Placobranchoidea</taxon>
        <taxon>Plakobranchidae</taxon>
        <taxon>Elysia</taxon>
    </lineage>
</organism>
<reference evidence="1" key="1">
    <citation type="journal article" date="2023" name="G3 (Bethesda)">
        <title>A reference genome for the long-term kleptoplast-retaining sea slug Elysia crispata morphotype clarki.</title>
        <authorList>
            <person name="Eastman K.E."/>
            <person name="Pendleton A.L."/>
            <person name="Shaikh M.A."/>
            <person name="Suttiyut T."/>
            <person name="Ogas R."/>
            <person name="Tomko P."/>
            <person name="Gavelis G."/>
            <person name="Widhalm J.R."/>
            <person name="Wisecaver J.H."/>
        </authorList>
    </citation>
    <scope>NUCLEOTIDE SEQUENCE</scope>
    <source>
        <strain evidence="1">ECLA1</strain>
    </source>
</reference>
<dbReference type="Proteomes" id="UP001283361">
    <property type="component" value="Unassembled WGS sequence"/>
</dbReference>
<evidence type="ECO:0000313" key="1">
    <source>
        <dbReference type="EMBL" id="KAK3750055.1"/>
    </source>
</evidence>
<evidence type="ECO:0000313" key="2">
    <source>
        <dbReference type="Proteomes" id="UP001283361"/>
    </source>
</evidence>
<gene>
    <name evidence="1" type="ORF">RRG08_027378</name>
</gene>
<comment type="caution">
    <text evidence="1">The sequence shown here is derived from an EMBL/GenBank/DDBJ whole genome shotgun (WGS) entry which is preliminary data.</text>
</comment>
<name>A0AAE0YL71_9GAST</name>
<proteinExistence type="predicted"/>
<dbReference type="AlphaFoldDB" id="A0AAE0YL71"/>
<keyword evidence="2" id="KW-1185">Reference proteome</keyword>
<dbReference type="EMBL" id="JAWDGP010005911">
    <property type="protein sequence ID" value="KAK3750055.1"/>
    <property type="molecule type" value="Genomic_DNA"/>
</dbReference>
<accession>A0AAE0YL71</accession>
<sequence>MSNPSLSPATLVIFKPADPVSPSQLTLLPFETGRSGSWTRDPFGRRRYDLSNLNYNFQPLCVTRPITSGLKAVRTTLAELSHETCSCRLLQDFRSSLLGLVLAFPAVTGLVGIH</sequence>
<protein>
    <submittedName>
        <fullName evidence="1">Uncharacterized protein</fullName>
    </submittedName>
</protein>